<name>A0ACB7TG90_HYAAI</name>
<gene>
    <name evidence="1" type="ORF">HPB50_000171</name>
</gene>
<evidence type="ECO:0000313" key="2">
    <source>
        <dbReference type="Proteomes" id="UP000821845"/>
    </source>
</evidence>
<comment type="caution">
    <text evidence="1">The sequence shown here is derived from an EMBL/GenBank/DDBJ whole genome shotgun (WGS) entry which is preliminary data.</text>
</comment>
<proteinExistence type="predicted"/>
<organism evidence="1 2">
    <name type="scientific">Hyalomma asiaticum</name>
    <name type="common">Tick</name>
    <dbReference type="NCBI Taxonomy" id="266040"/>
    <lineage>
        <taxon>Eukaryota</taxon>
        <taxon>Metazoa</taxon>
        <taxon>Ecdysozoa</taxon>
        <taxon>Arthropoda</taxon>
        <taxon>Chelicerata</taxon>
        <taxon>Arachnida</taxon>
        <taxon>Acari</taxon>
        <taxon>Parasitiformes</taxon>
        <taxon>Ixodida</taxon>
        <taxon>Ixodoidea</taxon>
        <taxon>Ixodidae</taxon>
        <taxon>Hyalomminae</taxon>
        <taxon>Hyalomma</taxon>
    </lineage>
</organism>
<keyword evidence="2" id="KW-1185">Reference proteome</keyword>
<dbReference type="EMBL" id="CM023481">
    <property type="protein sequence ID" value="KAH6943854.1"/>
    <property type="molecule type" value="Genomic_DNA"/>
</dbReference>
<protein>
    <submittedName>
        <fullName evidence="1">Uncharacterized protein</fullName>
    </submittedName>
</protein>
<sequence length="673" mass="75302">MSFDPDSKVLRSAYSPMPIPKGLTYSRLMVNALSKHGDSVCQIGAVSGRRQTYREVLQASYRLACALQRLGLKPGDLVGVRCGLILEFLVTALAIIRAGCTLLSVRGETIREFKYQLEDAKPSLVFAEPEHCPKMLEAAKGLENFKGVVSYGDCEGCTSYDELVAEGEALALREPNLDPREAVMVITYSGGTTGAPKGVMLTHHNFVATQIMWDAWTATLPVANARVVRPVTLDWMPPVHLSGIVTVLGNCLRGCTQVLLSSTETEDIFAAIEKYRITHVPLMPTRLMTLANSPLASKYNLTSWTSAGLGGGVLPASIIEDFKEKFKLDHIYFGYSMTELTGFMTMPTTNPESIGAPFPMTEIKVVDIDTKESMGPNEDGEICARGPQVMKGYINNKEATDQTIDADGWLHTGACGRLEPLFFFFRVCVRARAREGRRLRALRTAPFFAAALADAPQNSMEARDFGPLEHFPVTQHRAVRVDDGQGDGHLLRLFRSGAFHTRCRTRRAGRRLDNGRCEGVLLVFSWYRAPATQCRKWSRVKGRMTDYNDVTKAYRLARRTFPLPHPRLSRAKATYQTDKSKVCRRETADDTHILWDRIRHTEKARLKRSRRSSRKPRRATTRTNNYGLSSRSSGRWKAGTQRAGNGKRRLQRRVNPEDIGPRRAARVPSFRQK</sequence>
<evidence type="ECO:0000313" key="1">
    <source>
        <dbReference type="EMBL" id="KAH6943854.1"/>
    </source>
</evidence>
<reference evidence="1" key="1">
    <citation type="submission" date="2020-05" db="EMBL/GenBank/DDBJ databases">
        <title>Large-scale comparative analyses of tick genomes elucidate their genetic diversity and vector capacities.</title>
        <authorList>
            <person name="Jia N."/>
            <person name="Wang J."/>
            <person name="Shi W."/>
            <person name="Du L."/>
            <person name="Sun Y."/>
            <person name="Zhan W."/>
            <person name="Jiang J."/>
            <person name="Wang Q."/>
            <person name="Zhang B."/>
            <person name="Ji P."/>
            <person name="Sakyi L.B."/>
            <person name="Cui X."/>
            <person name="Yuan T."/>
            <person name="Jiang B."/>
            <person name="Yang W."/>
            <person name="Lam T.T.-Y."/>
            <person name="Chang Q."/>
            <person name="Ding S."/>
            <person name="Wang X."/>
            <person name="Zhu J."/>
            <person name="Ruan X."/>
            <person name="Zhao L."/>
            <person name="Wei J."/>
            <person name="Que T."/>
            <person name="Du C."/>
            <person name="Cheng J."/>
            <person name="Dai P."/>
            <person name="Han X."/>
            <person name="Huang E."/>
            <person name="Gao Y."/>
            <person name="Liu J."/>
            <person name="Shao H."/>
            <person name="Ye R."/>
            <person name="Li L."/>
            <person name="Wei W."/>
            <person name="Wang X."/>
            <person name="Wang C."/>
            <person name="Yang T."/>
            <person name="Huo Q."/>
            <person name="Li W."/>
            <person name="Guo W."/>
            <person name="Chen H."/>
            <person name="Zhou L."/>
            <person name="Ni X."/>
            <person name="Tian J."/>
            <person name="Zhou Y."/>
            <person name="Sheng Y."/>
            <person name="Liu T."/>
            <person name="Pan Y."/>
            <person name="Xia L."/>
            <person name="Li J."/>
            <person name="Zhao F."/>
            <person name="Cao W."/>
        </authorList>
    </citation>
    <scope>NUCLEOTIDE SEQUENCE</scope>
    <source>
        <strain evidence="1">Hyas-2018</strain>
    </source>
</reference>
<accession>A0ACB7TG90</accession>
<dbReference type="Proteomes" id="UP000821845">
    <property type="component" value="Chromosome 1"/>
</dbReference>